<name>A0ACB7WP84_DIOAL</name>
<gene>
    <name evidence="1" type="ORF">IHE45_02G040000</name>
</gene>
<evidence type="ECO:0000313" key="2">
    <source>
        <dbReference type="Proteomes" id="UP000827976"/>
    </source>
</evidence>
<evidence type="ECO:0000313" key="1">
    <source>
        <dbReference type="EMBL" id="KAH7690331.1"/>
    </source>
</evidence>
<keyword evidence="2" id="KW-1185">Reference proteome</keyword>
<dbReference type="EMBL" id="CM037012">
    <property type="protein sequence ID" value="KAH7690331.1"/>
    <property type="molecule type" value="Genomic_DNA"/>
</dbReference>
<comment type="caution">
    <text evidence="1">The sequence shown here is derived from an EMBL/GenBank/DDBJ whole genome shotgun (WGS) entry which is preliminary data.</text>
</comment>
<dbReference type="Proteomes" id="UP000827976">
    <property type="component" value="Chromosome 2"/>
</dbReference>
<accession>A0ACB7WP84</accession>
<proteinExistence type="predicted"/>
<organism evidence="1 2">
    <name type="scientific">Dioscorea alata</name>
    <name type="common">Purple yam</name>
    <dbReference type="NCBI Taxonomy" id="55571"/>
    <lineage>
        <taxon>Eukaryota</taxon>
        <taxon>Viridiplantae</taxon>
        <taxon>Streptophyta</taxon>
        <taxon>Embryophyta</taxon>
        <taxon>Tracheophyta</taxon>
        <taxon>Spermatophyta</taxon>
        <taxon>Magnoliopsida</taxon>
        <taxon>Liliopsida</taxon>
        <taxon>Dioscoreales</taxon>
        <taxon>Dioscoreaceae</taxon>
        <taxon>Dioscorea</taxon>
    </lineage>
</organism>
<sequence length="64" mass="7395">MCLEFFSFLFCVTWQQEIQNANFMLRSNMVIPRDLFASYSDCSDFESGWKSSIASCICGDNSWS</sequence>
<reference evidence="2" key="1">
    <citation type="journal article" date="2022" name="Nat. Commun.">
        <title>Chromosome evolution and the genetic basis of agronomically important traits in greater yam.</title>
        <authorList>
            <person name="Bredeson J.V."/>
            <person name="Lyons J.B."/>
            <person name="Oniyinde I.O."/>
            <person name="Okereke N.R."/>
            <person name="Kolade O."/>
            <person name="Nnabue I."/>
            <person name="Nwadili C.O."/>
            <person name="Hribova E."/>
            <person name="Parker M."/>
            <person name="Nwogha J."/>
            <person name="Shu S."/>
            <person name="Carlson J."/>
            <person name="Kariba R."/>
            <person name="Muthemba S."/>
            <person name="Knop K."/>
            <person name="Barton G.J."/>
            <person name="Sherwood A.V."/>
            <person name="Lopez-Montes A."/>
            <person name="Asiedu R."/>
            <person name="Jamnadass R."/>
            <person name="Muchugi A."/>
            <person name="Goodstein D."/>
            <person name="Egesi C.N."/>
            <person name="Featherston J."/>
            <person name="Asfaw A."/>
            <person name="Simpson G.G."/>
            <person name="Dolezel J."/>
            <person name="Hendre P.S."/>
            <person name="Van Deynze A."/>
            <person name="Kumar P.L."/>
            <person name="Obidiegwu J.E."/>
            <person name="Bhattacharjee R."/>
            <person name="Rokhsar D.S."/>
        </authorList>
    </citation>
    <scope>NUCLEOTIDE SEQUENCE [LARGE SCALE GENOMIC DNA]</scope>
    <source>
        <strain evidence="2">cv. TDa95/00328</strain>
    </source>
</reference>
<protein>
    <submittedName>
        <fullName evidence="1">Uncharacterized protein</fullName>
    </submittedName>
</protein>